<keyword evidence="1" id="KW-0812">Transmembrane</keyword>
<sequence length="253" mass="28051">MLNASLNTVELSTLTCHPPIPFTPNPIFYVHLISNLSHFNMIASLVALIFALSVYTVGATYHTGCYNYFLNLDGCVHAANDPKVRCGANKTTNAPVHAFSGPQAPPNQTPLVKRYDTKLPPFQIGQIGGRGPVCKKYNSDRDLAVCLWNGPDHKKHTAESSGWLNEAKTSNCGKRVYVMRKTDTSNIQYAQIVEGCDFPTKNFTIGCAQIGLSNALFDKFHPTPKEKNQRFLDTPMIWDYDSFNGQHTQQAPV</sequence>
<keyword evidence="1" id="KW-1133">Transmembrane helix</keyword>
<accession>E3L4V4</accession>
<protein>
    <submittedName>
        <fullName evidence="2">Uncharacterized protein</fullName>
    </submittedName>
</protein>
<evidence type="ECO:0000256" key="1">
    <source>
        <dbReference type="SAM" id="Phobius"/>
    </source>
</evidence>
<dbReference type="InParanoid" id="E3L4V4"/>
<dbReference type="GeneID" id="10531516"/>
<dbReference type="OrthoDB" id="2495976at2759"/>
<dbReference type="RefSeq" id="XP_003335998.2">
    <property type="nucleotide sequence ID" value="XM_003335950.2"/>
</dbReference>
<proteinExistence type="predicted"/>
<keyword evidence="1" id="KW-0472">Membrane</keyword>
<dbReference type="HOGENOM" id="CLU_086121_0_0_1"/>
<reference key="1">
    <citation type="submission" date="2007-01" db="EMBL/GenBank/DDBJ databases">
        <title>The Genome Sequence of Puccinia graminis f. sp. tritici Strain CRL 75-36-700-3.</title>
        <authorList>
            <consortium name="The Broad Institute Genome Sequencing Platform"/>
            <person name="Birren B."/>
            <person name="Lander E."/>
            <person name="Galagan J."/>
            <person name="Nusbaum C."/>
            <person name="Devon K."/>
            <person name="Cuomo C."/>
            <person name="Jaffe D."/>
            <person name="Butler J."/>
            <person name="Alvarez P."/>
            <person name="Gnerre S."/>
            <person name="Grabherr M."/>
            <person name="Mauceli E."/>
            <person name="Brockman W."/>
            <person name="Young S."/>
            <person name="LaButti K."/>
            <person name="Sykes S."/>
            <person name="DeCaprio D."/>
            <person name="Crawford M."/>
            <person name="Koehrsen M."/>
            <person name="Engels R."/>
            <person name="Montgomery P."/>
            <person name="Pearson M."/>
            <person name="Howarth C."/>
            <person name="Larson L."/>
            <person name="White J."/>
            <person name="Zeng Q."/>
            <person name="Kodira C."/>
            <person name="Yandava C."/>
            <person name="Alvarado L."/>
            <person name="O'Leary S."/>
            <person name="Szabo L."/>
            <person name="Dean R."/>
            <person name="Schein J."/>
        </authorList>
    </citation>
    <scope>NUCLEOTIDE SEQUENCE</scope>
    <source>
        <strain>CRL 75-36-700-3</strain>
    </source>
</reference>
<keyword evidence="3" id="KW-1185">Reference proteome</keyword>
<evidence type="ECO:0000313" key="3">
    <source>
        <dbReference type="Proteomes" id="UP000008783"/>
    </source>
</evidence>
<evidence type="ECO:0000313" key="2">
    <source>
        <dbReference type="EMBL" id="EFP91579.2"/>
    </source>
</evidence>
<reference evidence="3" key="2">
    <citation type="journal article" date="2011" name="Proc. Natl. Acad. Sci. U.S.A.">
        <title>Obligate biotrophy features unraveled by the genomic analysis of rust fungi.</title>
        <authorList>
            <person name="Duplessis S."/>
            <person name="Cuomo C.A."/>
            <person name="Lin Y.-C."/>
            <person name="Aerts A."/>
            <person name="Tisserant E."/>
            <person name="Veneault-Fourrey C."/>
            <person name="Joly D.L."/>
            <person name="Hacquard S."/>
            <person name="Amselem J."/>
            <person name="Cantarel B.L."/>
            <person name="Chiu R."/>
            <person name="Coutinho P.M."/>
            <person name="Feau N."/>
            <person name="Field M."/>
            <person name="Frey P."/>
            <person name="Gelhaye E."/>
            <person name="Goldberg J."/>
            <person name="Grabherr M.G."/>
            <person name="Kodira C.D."/>
            <person name="Kohler A."/>
            <person name="Kuees U."/>
            <person name="Lindquist E.A."/>
            <person name="Lucas S.M."/>
            <person name="Mago R."/>
            <person name="Mauceli E."/>
            <person name="Morin E."/>
            <person name="Murat C."/>
            <person name="Pangilinan J.L."/>
            <person name="Park R."/>
            <person name="Pearson M."/>
            <person name="Quesneville H."/>
            <person name="Rouhier N."/>
            <person name="Sakthikumar S."/>
            <person name="Salamov A.A."/>
            <person name="Schmutz J."/>
            <person name="Selles B."/>
            <person name="Shapiro H."/>
            <person name="Tanguay P."/>
            <person name="Tuskan G.A."/>
            <person name="Henrissat B."/>
            <person name="Van de Peer Y."/>
            <person name="Rouze P."/>
            <person name="Ellis J.G."/>
            <person name="Dodds P.N."/>
            <person name="Schein J.E."/>
            <person name="Zhong S."/>
            <person name="Hamelin R.C."/>
            <person name="Grigoriev I.V."/>
            <person name="Szabo L.J."/>
            <person name="Martin F."/>
        </authorList>
    </citation>
    <scope>NUCLEOTIDE SEQUENCE [LARGE SCALE GENOMIC DNA]</scope>
    <source>
        <strain evidence="3">CRL 75-36-700-3 / race SCCL</strain>
    </source>
</reference>
<name>E3L4V4_PUCGT</name>
<organism evidence="2 3">
    <name type="scientific">Puccinia graminis f. sp. tritici (strain CRL 75-36-700-3 / race SCCL)</name>
    <name type="common">Black stem rust fungus</name>
    <dbReference type="NCBI Taxonomy" id="418459"/>
    <lineage>
        <taxon>Eukaryota</taxon>
        <taxon>Fungi</taxon>
        <taxon>Dikarya</taxon>
        <taxon>Basidiomycota</taxon>
        <taxon>Pucciniomycotina</taxon>
        <taxon>Pucciniomycetes</taxon>
        <taxon>Pucciniales</taxon>
        <taxon>Pucciniaceae</taxon>
        <taxon>Puccinia</taxon>
    </lineage>
</organism>
<gene>
    <name evidence="2" type="ORF">PGTG_17633</name>
</gene>
<dbReference type="EMBL" id="DS178349">
    <property type="protein sequence ID" value="EFP91579.2"/>
    <property type="molecule type" value="Genomic_DNA"/>
</dbReference>
<dbReference type="VEuPathDB" id="FungiDB:PGTG_17633"/>
<feature type="transmembrane region" description="Helical" evidence="1">
    <location>
        <begin position="41"/>
        <end position="61"/>
    </location>
</feature>
<dbReference type="Proteomes" id="UP000008783">
    <property type="component" value="Unassembled WGS sequence"/>
</dbReference>
<dbReference type="AlphaFoldDB" id="E3L4V4"/>
<dbReference type="KEGG" id="pgr:PGTG_17633"/>